<dbReference type="InterPro" id="IPR003593">
    <property type="entry name" value="AAA+_ATPase"/>
</dbReference>
<dbReference type="Proteomes" id="UP000216991">
    <property type="component" value="Unassembled WGS sequence"/>
</dbReference>
<gene>
    <name evidence="7" type="ORF">CHU93_09070</name>
</gene>
<evidence type="ECO:0000256" key="1">
    <source>
        <dbReference type="ARBA" id="ARBA00022448"/>
    </source>
</evidence>
<dbReference type="Gene3D" id="3.40.50.300">
    <property type="entry name" value="P-loop containing nucleotide triphosphate hydrolases"/>
    <property type="match status" value="1"/>
</dbReference>
<evidence type="ECO:0000313" key="8">
    <source>
        <dbReference type="Proteomes" id="UP000216991"/>
    </source>
</evidence>
<dbReference type="PROSITE" id="PS50893">
    <property type="entry name" value="ABC_TRANSPORTER_2"/>
    <property type="match status" value="1"/>
</dbReference>
<dbReference type="RefSeq" id="WP_094473763.1">
    <property type="nucleotide sequence ID" value="NZ_NOXT01000109.1"/>
</dbReference>
<keyword evidence="4" id="KW-1278">Translocase</keyword>
<keyword evidence="2" id="KW-0547">Nucleotide-binding</keyword>
<sequence length="255" mass="25943">MLAARDLVLKLGGAPALAGVSAAIAPGQITAIIGPNGAGKSSLLACLAGLQRVAAGQVTLDDAPVLKLDPRQRARRIGFLPQVAEVNWDIDVETLVALGRLPHRSAPAADAAAITAAMAATDCAGLAGRVVSSLSGGERARVLLARVLAGQPDYLLADEPLANLDPGHQLDTIACLRAAADAGTGVAIVLHDLALAAQIADQLVLLHNGQVAANGTAAQVLTGPNVAKVYGIDIQVEHQPDGRLHLMVKGRSQRG</sequence>
<evidence type="ECO:0000256" key="4">
    <source>
        <dbReference type="ARBA" id="ARBA00022967"/>
    </source>
</evidence>
<dbReference type="PANTHER" id="PTHR42794:SF1">
    <property type="entry name" value="HEMIN IMPORT ATP-BINDING PROTEIN HMUV"/>
    <property type="match status" value="1"/>
</dbReference>
<dbReference type="InterPro" id="IPR017871">
    <property type="entry name" value="ABC_transporter-like_CS"/>
</dbReference>
<reference evidence="7 8" key="1">
    <citation type="submission" date="2017-07" db="EMBL/GenBank/DDBJ databases">
        <title>Sandarakinorhabdus cyanobacteriorum sp. nov., a novel bacterium isolated from cyanobacterial aggregates in a eutrophic lake.</title>
        <authorList>
            <person name="Cai H."/>
        </authorList>
    </citation>
    <scope>NUCLEOTIDE SEQUENCE [LARGE SCALE GENOMIC DNA]</scope>
    <source>
        <strain evidence="7 8">TH057</strain>
    </source>
</reference>
<accession>A0A255YHM3</accession>
<dbReference type="InterPro" id="IPR003439">
    <property type="entry name" value="ABC_transporter-like_ATP-bd"/>
</dbReference>
<feature type="domain" description="ABC transporter" evidence="6">
    <location>
        <begin position="2"/>
        <end position="233"/>
    </location>
</feature>
<dbReference type="InterPro" id="IPR027417">
    <property type="entry name" value="P-loop_NTPase"/>
</dbReference>
<evidence type="ECO:0000256" key="5">
    <source>
        <dbReference type="ARBA" id="ARBA00037066"/>
    </source>
</evidence>
<dbReference type="Pfam" id="PF00005">
    <property type="entry name" value="ABC_tran"/>
    <property type="match status" value="1"/>
</dbReference>
<comment type="caution">
    <text evidence="7">The sequence shown here is derived from an EMBL/GenBank/DDBJ whole genome shotgun (WGS) entry which is preliminary data.</text>
</comment>
<name>A0A255YHM3_9SPHN</name>
<dbReference type="OrthoDB" id="9810077at2"/>
<evidence type="ECO:0000256" key="2">
    <source>
        <dbReference type="ARBA" id="ARBA00022741"/>
    </source>
</evidence>
<dbReference type="GO" id="GO:0016887">
    <property type="term" value="F:ATP hydrolysis activity"/>
    <property type="evidence" value="ECO:0007669"/>
    <property type="project" value="InterPro"/>
</dbReference>
<proteinExistence type="predicted"/>
<keyword evidence="1" id="KW-0813">Transport</keyword>
<dbReference type="EMBL" id="NOXT01000109">
    <property type="protein sequence ID" value="OYQ28699.1"/>
    <property type="molecule type" value="Genomic_DNA"/>
</dbReference>
<dbReference type="PROSITE" id="PS00211">
    <property type="entry name" value="ABC_TRANSPORTER_1"/>
    <property type="match status" value="1"/>
</dbReference>
<dbReference type="SMART" id="SM00382">
    <property type="entry name" value="AAA"/>
    <property type="match status" value="1"/>
</dbReference>
<keyword evidence="8" id="KW-1185">Reference proteome</keyword>
<protein>
    <submittedName>
        <fullName evidence="7">ABC transporter</fullName>
    </submittedName>
</protein>
<organism evidence="7 8">
    <name type="scientific">Sandarakinorhabdus cyanobacteriorum</name>
    <dbReference type="NCBI Taxonomy" id="1981098"/>
    <lineage>
        <taxon>Bacteria</taxon>
        <taxon>Pseudomonadati</taxon>
        <taxon>Pseudomonadota</taxon>
        <taxon>Alphaproteobacteria</taxon>
        <taxon>Sphingomonadales</taxon>
        <taxon>Sphingosinicellaceae</taxon>
        <taxon>Sandarakinorhabdus</taxon>
    </lineage>
</organism>
<comment type="function">
    <text evidence="5">Part of the ABC transporter complex HmuTUV involved in hemin import. Responsible for energy coupling to the transport system.</text>
</comment>
<dbReference type="GO" id="GO:0005524">
    <property type="term" value="F:ATP binding"/>
    <property type="evidence" value="ECO:0007669"/>
    <property type="project" value="UniProtKB-KW"/>
</dbReference>
<evidence type="ECO:0000259" key="6">
    <source>
        <dbReference type="PROSITE" id="PS50893"/>
    </source>
</evidence>
<dbReference type="PANTHER" id="PTHR42794">
    <property type="entry name" value="HEMIN IMPORT ATP-BINDING PROTEIN HMUV"/>
    <property type="match status" value="1"/>
</dbReference>
<dbReference type="CDD" id="cd03214">
    <property type="entry name" value="ABC_Iron-Siderophores_B12_Hemin"/>
    <property type="match status" value="1"/>
</dbReference>
<keyword evidence="3" id="KW-0067">ATP-binding</keyword>
<dbReference type="SUPFAM" id="SSF52540">
    <property type="entry name" value="P-loop containing nucleoside triphosphate hydrolases"/>
    <property type="match status" value="1"/>
</dbReference>
<evidence type="ECO:0000256" key="3">
    <source>
        <dbReference type="ARBA" id="ARBA00022840"/>
    </source>
</evidence>
<evidence type="ECO:0000313" key="7">
    <source>
        <dbReference type="EMBL" id="OYQ28699.1"/>
    </source>
</evidence>
<dbReference type="AlphaFoldDB" id="A0A255YHM3"/>